<dbReference type="AlphaFoldDB" id="A0A953I6H5"/>
<sequence>MFALKGVQPVRIAVTALQPGPDSSVARALDRAPYLVVYDTATGTWQALDNRPVRKVSGCPADAAAELLERHRVDVLLTGTYGPAAYRALQDRFIRVRDGAAGTVRHAVSRFLQPAKATRHHHFQ</sequence>
<evidence type="ECO:0000259" key="1">
    <source>
        <dbReference type="Pfam" id="PF02579"/>
    </source>
</evidence>
<dbReference type="Pfam" id="PF02579">
    <property type="entry name" value="Nitro_FeMo-Co"/>
    <property type="match status" value="1"/>
</dbReference>
<dbReference type="InterPro" id="IPR036105">
    <property type="entry name" value="DiNase_FeMo-co_biosyn_sf"/>
</dbReference>
<dbReference type="Proteomes" id="UP000732377">
    <property type="component" value="Unassembled WGS sequence"/>
</dbReference>
<dbReference type="EMBL" id="PIUK01000594">
    <property type="protein sequence ID" value="MBY6278550.1"/>
    <property type="molecule type" value="Genomic_DNA"/>
</dbReference>
<organism evidence="2 3">
    <name type="scientific">Symbiobacterium thermophilum</name>
    <dbReference type="NCBI Taxonomy" id="2734"/>
    <lineage>
        <taxon>Bacteria</taxon>
        <taxon>Bacillati</taxon>
        <taxon>Bacillota</taxon>
        <taxon>Clostridia</taxon>
        <taxon>Eubacteriales</taxon>
        <taxon>Symbiobacteriaceae</taxon>
        <taxon>Symbiobacterium</taxon>
    </lineage>
</organism>
<comment type="caution">
    <text evidence="2">The sequence shown here is derived from an EMBL/GenBank/DDBJ whole genome shotgun (WGS) entry which is preliminary data.</text>
</comment>
<dbReference type="InterPro" id="IPR003731">
    <property type="entry name" value="Di-Nase_FeMo-co_biosynth"/>
</dbReference>
<gene>
    <name evidence="2" type="ORF">CWE10_20905</name>
</gene>
<dbReference type="SUPFAM" id="SSF53146">
    <property type="entry name" value="Nitrogenase accessory factor-like"/>
    <property type="match status" value="1"/>
</dbReference>
<accession>A0A953I6H5</accession>
<reference evidence="2" key="1">
    <citation type="submission" date="2017-11" db="EMBL/GenBank/DDBJ databases">
        <title>Three new genomes from thermophilic consortium.</title>
        <authorList>
            <person name="Quaggio R."/>
            <person name="Amgarten D."/>
            <person name="Setubal J.C."/>
        </authorList>
    </citation>
    <scope>NUCLEOTIDE SEQUENCE</scope>
    <source>
        <strain evidence="2">ZCTH01-B2</strain>
    </source>
</reference>
<dbReference type="Gene3D" id="3.30.420.130">
    <property type="entry name" value="Dinitrogenase iron-molybdenum cofactor biosynthesis domain"/>
    <property type="match status" value="1"/>
</dbReference>
<evidence type="ECO:0000313" key="3">
    <source>
        <dbReference type="Proteomes" id="UP000732377"/>
    </source>
</evidence>
<feature type="domain" description="Dinitrogenase iron-molybdenum cofactor biosynthesis" evidence="1">
    <location>
        <begin position="22"/>
        <end position="112"/>
    </location>
</feature>
<proteinExistence type="predicted"/>
<protein>
    <recommendedName>
        <fullName evidence="1">Dinitrogenase iron-molybdenum cofactor biosynthesis domain-containing protein</fullName>
    </recommendedName>
</protein>
<name>A0A953I6H5_SYMTR</name>
<evidence type="ECO:0000313" key="2">
    <source>
        <dbReference type="EMBL" id="MBY6278550.1"/>
    </source>
</evidence>